<dbReference type="EMBL" id="JADWYK010000003">
    <property type="protein sequence ID" value="MBG8553314.1"/>
    <property type="molecule type" value="Genomic_DNA"/>
</dbReference>
<keyword evidence="2" id="KW-0449">Lipoprotein</keyword>
<dbReference type="NCBIfam" id="TIGR03512">
    <property type="entry name" value="GldD_lipo"/>
    <property type="match status" value="1"/>
</dbReference>
<evidence type="ECO:0000256" key="1">
    <source>
        <dbReference type="SAM" id="SignalP"/>
    </source>
</evidence>
<dbReference type="RefSeq" id="WP_196954335.1">
    <property type="nucleotide sequence ID" value="NZ_JADWYK010000003.1"/>
</dbReference>
<evidence type="ECO:0000313" key="2">
    <source>
        <dbReference type="EMBL" id="MBG8553314.1"/>
    </source>
</evidence>
<gene>
    <name evidence="2" type="primary">gldD</name>
    <name evidence="2" type="ORF">I5L79_07140</name>
</gene>
<dbReference type="Proteomes" id="UP000601099">
    <property type="component" value="Unassembled WGS sequence"/>
</dbReference>
<dbReference type="Pfam" id="PF25593">
    <property type="entry name" value="GldD_lipo"/>
    <property type="match status" value="1"/>
</dbReference>
<keyword evidence="3" id="KW-1185">Reference proteome</keyword>
<evidence type="ECO:0000313" key="3">
    <source>
        <dbReference type="Proteomes" id="UP000601099"/>
    </source>
</evidence>
<dbReference type="InterPro" id="IPR019850">
    <property type="entry name" value="GldD-like"/>
</dbReference>
<reference evidence="2 3" key="1">
    <citation type="submission" date="2020-11" db="EMBL/GenBank/DDBJ databases">
        <title>Hymenobacter sp.</title>
        <authorList>
            <person name="Kim M.K."/>
        </authorList>
    </citation>
    <scope>NUCLEOTIDE SEQUENCE [LARGE SCALE GENOMIC DNA]</scope>
    <source>
        <strain evidence="2 3">BT594</strain>
    </source>
</reference>
<keyword evidence="1" id="KW-0732">Signal</keyword>
<accession>A0ABS0KZM5</accession>
<organism evidence="2 3">
    <name type="scientific">Hymenobacter guriensis</name>
    <dbReference type="NCBI Taxonomy" id="2793065"/>
    <lineage>
        <taxon>Bacteria</taxon>
        <taxon>Pseudomonadati</taxon>
        <taxon>Bacteroidota</taxon>
        <taxon>Cytophagia</taxon>
        <taxon>Cytophagales</taxon>
        <taxon>Hymenobacteraceae</taxon>
        <taxon>Hymenobacter</taxon>
    </lineage>
</organism>
<proteinExistence type="predicted"/>
<protein>
    <submittedName>
        <fullName evidence="2">Gliding motility lipoprotein GldD</fullName>
    </submittedName>
</protein>
<comment type="caution">
    <text evidence="2">The sequence shown here is derived from an EMBL/GenBank/DDBJ whole genome shotgun (WGS) entry which is preliminary data.</text>
</comment>
<feature type="chain" id="PRO_5045362675" evidence="1">
    <location>
        <begin position="26"/>
        <end position="197"/>
    </location>
</feature>
<sequence length="197" mass="22574">MSVFSFFRAALIAGLTLMLAGCLSAPEYTPKPKGYNRIDLPPHRYQQLAPGHPYTFEYSRYAKILRDSSYLAQPHWINVYYPSLRANVQITYTNVQQNPKLYNKMLEDARKLTSKHEIKASAIDETVLKTPSGVRVSVFELSGEVPSQFQFYTTDSTRHFFRGALYFRTATANDSLAPVIDYVKTDIVRLLNTLKYQ</sequence>
<feature type="signal peptide" evidence="1">
    <location>
        <begin position="1"/>
        <end position="25"/>
    </location>
</feature>
<name>A0ABS0KZM5_9BACT</name>